<keyword evidence="5 8" id="KW-0408">Iron</keyword>
<evidence type="ECO:0000256" key="5">
    <source>
        <dbReference type="ARBA" id="ARBA00023004"/>
    </source>
</evidence>
<keyword evidence="3 8" id="KW-0479">Metal-binding</keyword>
<comment type="caution">
    <text evidence="10">The sequence shown here is derived from an EMBL/GenBank/DDBJ whole genome shotgun (WGS) entry which is preliminary data.</text>
</comment>
<dbReference type="Gene3D" id="3.30.70.20">
    <property type="match status" value="1"/>
</dbReference>
<keyword evidence="11" id="KW-1185">Reference proteome</keyword>
<evidence type="ECO:0000313" key="10">
    <source>
        <dbReference type="EMBL" id="ORX02093.1"/>
    </source>
</evidence>
<dbReference type="InterPro" id="IPR001080">
    <property type="entry name" value="3Fe4S_ferredoxin"/>
</dbReference>
<evidence type="ECO:0000256" key="2">
    <source>
        <dbReference type="ARBA" id="ARBA00022448"/>
    </source>
</evidence>
<dbReference type="RefSeq" id="WP_085110582.1">
    <property type="nucleotide sequence ID" value="NZ_JACKSN010000042.1"/>
</dbReference>
<dbReference type="PRINTS" id="PR00352">
    <property type="entry name" value="3FE4SFRDOXIN"/>
</dbReference>
<dbReference type="PANTHER" id="PTHR36923:SF3">
    <property type="entry name" value="FERREDOXIN"/>
    <property type="match status" value="1"/>
</dbReference>
<dbReference type="OrthoDB" id="9803319at2"/>
<evidence type="ECO:0000256" key="6">
    <source>
        <dbReference type="ARBA" id="ARBA00023014"/>
    </source>
</evidence>
<dbReference type="GO" id="GO:0005506">
    <property type="term" value="F:iron ion binding"/>
    <property type="evidence" value="ECO:0007669"/>
    <property type="project" value="UniProtKB-UniRule"/>
</dbReference>
<sequence>MKVVVNFDRCMGNGVCEAVAPQYFSVGDDGVVIPPEGEIPPRDADLVRDAVESCPAKALAISEEETDDKG</sequence>
<keyword evidence="7" id="KW-0003">3Fe-4S</keyword>
<evidence type="ECO:0000256" key="3">
    <source>
        <dbReference type="ARBA" id="ARBA00022723"/>
    </source>
</evidence>
<dbReference type="AlphaFoldDB" id="A0A1X2EH34"/>
<dbReference type="InterPro" id="IPR051269">
    <property type="entry name" value="Fe-S_cluster_ET"/>
</dbReference>
<gene>
    <name evidence="10" type="ORF">AWC30_12815</name>
</gene>
<comment type="cofactor">
    <cofactor evidence="1">
        <name>[3Fe-4S] cluster</name>
        <dbReference type="ChEBI" id="CHEBI:21137"/>
    </cofactor>
</comment>
<evidence type="ECO:0000256" key="8">
    <source>
        <dbReference type="RuleBase" id="RU368020"/>
    </source>
</evidence>
<dbReference type="Proteomes" id="UP000193090">
    <property type="component" value="Unassembled WGS sequence"/>
</dbReference>
<evidence type="ECO:0000256" key="1">
    <source>
        <dbReference type="ARBA" id="ARBA00001927"/>
    </source>
</evidence>
<evidence type="ECO:0000259" key="9">
    <source>
        <dbReference type="PROSITE" id="PS51379"/>
    </source>
</evidence>
<keyword evidence="4 8" id="KW-0249">Electron transport</keyword>
<organism evidence="10 11">
    <name type="scientific">Mycolicibacillus trivialis</name>
    <dbReference type="NCBI Taxonomy" id="1798"/>
    <lineage>
        <taxon>Bacteria</taxon>
        <taxon>Bacillati</taxon>
        <taxon>Actinomycetota</taxon>
        <taxon>Actinomycetes</taxon>
        <taxon>Mycobacteriales</taxon>
        <taxon>Mycobacteriaceae</taxon>
        <taxon>Mycolicibacillus</taxon>
    </lineage>
</organism>
<accession>A0A1X2EH34</accession>
<feature type="domain" description="4Fe-4S ferredoxin-type" evidence="9">
    <location>
        <begin position="1"/>
        <end position="29"/>
    </location>
</feature>
<keyword evidence="6 8" id="KW-0411">Iron-sulfur</keyword>
<dbReference type="GO" id="GO:0051538">
    <property type="term" value="F:3 iron, 4 sulfur cluster binding"/>
    <property type="evidence" value="ECO:0007669"/>
    <property type="project" value="UniProtKB-KW"/>
</dbReference>
<dbReference type="PANTHER" id="PTHR36923">
    <property type="entry name" value="FERREDOXIN"/>
    <property type="match status" value="1"/>
</dbReference>
<evidence type="ECO:0000256" key="4">
    <source>
        <dbReference type="ARBA" id="ARBA00022982"/>
    </source>
</evidence>
<dbReference type="PROSITE" id="PS51379">
    <property type="entry name" value="4FE4S_FER_2"/>
    <property type="match status" value="1"/>
</dbReference>
<dbReference type="InterPro" id="IPR017896">
    <property type="entry name" value="4Fe4S_Fe-S-bd"/>
</dbReference>
<dbReference type="SUPFAM" id="SSF54862">
    <property type="entry name" value="4Fe-4S ferredoxins"/>
    <property type="match status" value="1"/>
</dbReference>
<reference evidence="10 11" key="1">
    <citation type="submission" date="2016-01" db="EMBL/GenBank/DDBJ databases">
        <title>The new phylogeny of the genus Mycobacterium.</title>
        <authorList>
            <person name="Tarcisio F."/>
            <person name="Conor M."/>
            <person name="Antonella G."/>
            <person name="Elisabetta G."/>
            <person name="Giulia F.S."/>
            <person name="Sara T."/>
            <person name="Anna F."/>
            <person name="Clotilde B."/>
            <person name="Roberto B."/>
            <person name="Veronica D.S."/>
            <person name="Fabio R."/>
            <person name="Monica P."/>
            <person name="Olivier J."/>
            <person name="Enrico T."/>
            <person name="Nicola S."/>
        </authorList>
    </citation>
    <scope>NUCLEOTIDE SEQUENCE [LARGE SCALE GENOMIC DNA]</scope>
    <source>
        <strain evidence="10 11">DSM 44153</strain>
    </source>
</reference>
<evidence type="ECO:0000313" key="11">
    <source>
        <dbReference type="Proteomes" id="UP000193090"/>
    </source>
</evidence>
<protein>
    <recommendedName>
        <fullName evidence="8">Ferredoxin</fullName>
    </recommendedName>
</protein>
<dbReference type="EMBL" id="LQPZ01000033">
    <property type="protein sequence ID" value="ORX02093.1"/>
    <property type="molecule type" value="Genomic_DNA"/>
</dbReference>
<evidence type="ECO:0000256" key="7">
    <source>
        <dbReference type="ARBA" id="ARBA00023291"/>
    </source>
</evidence>
<keyword evidence="2 8" id="KW-0813">Transport</keyword>
<dbReference type="GO" id="GO:0009055">
    <property type="term" value="F:electron transfer activity"/>
    <property type="evidence" value="ECO:0007669"/>
    <property type="project" value="UniProtKB-UniRule"/>
</dbReference>
<name>A0A1X2EH34_9MYCO</name>
<comment type="function">
    <text evidence="8">Ferredoxins are iron-sulfur proteins that transfer electrons in a wide variety of metabolic reactions.</text>
</comment>
<proteinExistence type="predicted"/>
<dbReference type="STRING" id="1798.AWC30_12815"/>
<dbReference type="Pfam" id="PF13459">
    <property type="entry name" value="Fer4_15"/>
    <property type="match status" value="1"/>
</dbReference>